<dbReference type="InterPro" id="IPR036259">
    <property type="entry name" value="MFS_trans_sf"/>
</dbReference>
<dbReference type="PANTHER" id="PTHR11328">
    <property type="entry name" value="MAJOR FACILITATOR SUPERFAMILY DOMAIN-CONTAINING PROTEIN"/>
    <property type="match status" value="1"/>
</dbReference>
<dbReference type="Proteomes" id="UP000632063">
    <property type="component" value="Unassembled WGS sequence"/>
</dbReference>
<sequence length="404" mass="42890">MAFPLAFAGLPVYLHAPDFYARTLGQPLALLGFVLLALRAIDAIQDPLIGSLSDRWNRHRPAILCLGAAALAAGFWMIFHPLPHAPILSLAVSVFICTTGYSVVAINLQALGGTWRVPESTRTKVTAWREGFGLAGLLAAAIAPTLLDADTDPEAAFSVLTLGFLPLSAVALVVLLGWLKRSSFHASTGPSHGFGWRLILSDPWRRQFFGLYALNTCASAIPAVLVLFFIRDKLGASQLTGPFLLLYFLSGVAAMPLWQTVADRKGKVTAWGISMALATVTFFWAVFLGSGDVIMYAIVCTLSGLALGADLALPPALMADHIDRRSAAGESSRLFALMALISKGALAVSTGIALPLLGLAGYQPGMDMTFSTGVSLSIAYAALPCALKALTLIWLVRRRQAIAP</sequence>
<protein>
    <submittedName>
        <fullName evidence="3">MFS transporter</fullName>
    </submittedName>
</protein>
<reference evidence="3 4" key="2">
    <citation type="journal article" date="2021" name="Int. J. Syst. Evol. Microbiol.">
        <title>Roseibium litorale sp. nov., isolated from a tidal flat sediment and proposal for the reclassification of Labrenzia polysiphoniae as Roseibium polysiphoniae comb. nov.</title>
        <authorList>
            <person name="Liu Y."/>
            <person name="Pei T."/>
            <person name="Du J."/>
            <person name="Chao M."/>
            <person name="Deng M.R."/>
            <person name="Zhu H."/>
        </authorList>
    </citation>
    <scope>NUCLEOTIDE SEQUENCE [LARGE SCALE GENOMIC DNA]</scope>
    <source>
        <strain evidence="3 4">4C16A</strain>
    </source>
</reference>
<comment type="caution">
    <text evidence="3">The sequence shown here is derived from an EMBL/GenBank/DDBJ whole genome shotgun (WGS) entry which is preliminary data.</text>
</comment>
<keyword evidence="2" id="KW-0472">Membrane</keyword>
<accession>A0ABR9CMA1</accession>
<reference evidence="4" key="1">
    <citation type="submission" date="2020-09" db="EMBL/GenBank/DDBJ databases">
        <title>The genome sequence of strain Labrenzia suaedae 4C16A.</title>
        <authorList>
            <person name="Liu Y."/>
        </authorList>
    </citation>
    <scope>NUCLEOTIDE SEQUENCE [LARGE SCALE GENOMIC DNA]</scope>
    <source>
        <strain evidence="4">4C16A</strain>
    </source>
</reference>
<dbReference type="EMBL" id="JACYXI010000003">
    <property type="protein sequence ID" value="MBD8891431.1"/>
    <property type="molecule type" value="Genomic_DNA"/>
</dbReference>
<dbReference type="InterPro" id="IPR039672">
    <property type="entry name" value="MFS_2"/>
</dbReference>
<feature type="transmembrane region" description="Helical" evidence="2">
    <location>
        <begin position="334"/>
        <end position="357"/>
    </location>
</feature>
<feature type="transmembrane region" description="Helical" evidence="2">
    <location>
        <begin position="85"/>
        <end position="106"/>
    </location>
</feature>
<feature type="transmembrane region" description="Helical" evidence="2">
    <location>
        <begin position="242"/>
        <end position="261"/>
    </location>
</feature>
<keyword evidence="2" id="KW-0812">Transmembrane</keyword>
<evidence type="ECO:0000313" key="4">
    <source>
        <dbReference type="Proteomes" id="UP000632063"/>
    </source>
</evidence>
<feature type="transmembrane region" description="Helical" evidence="2">
    <location>
        <begin position="62"/>
        <end position="79"/>
    </location>
</feature>
<gene>
    <name evidence="3" type="ORF">IG616_07730</name>
</gene>
<feature type="transmembrane region" description="Helical" evidence="2">
    <location>
        <begin position="377"/>
        <end position="396"/>
    </location>
</feature>
<feature type="transmembrane region" description="Helical" evidence="2">
    <location>
        <begin position="268"/>
        <end position="287"/>
    </location>
</feature>
<name>A0ABR9CMA1_9HYPH</name>
<dbReference type="PANTHER" id="PTHR11328:SF28">
    <property type="entry name" value="MAJOR FACILITATOR SUPERFAMILY DOMAIN-CONTAINING PROTEIN 12"/>
    <property type="match status" value="1"/>
</dbReference>
<organism evidence="3 4">
    <name type="scientific">Roseibium litorale</name>
    <dbReference type="NCBI Taxonomy" id="2803841"/>
    <lineage>
        <taxon>Bacteria</taxon>
        <taxon>Pseudomonadati</taxon>
        <taxon>Pseudomonadota</taxon>
        <taxon>Alphaproteobacteria</taxon>
        <taxon>Hyphomicrobiales</taxon>
        <taxon>Stappiaceae</taxon>
        <taxon>Roseibium</taxon>
    </lineage>
</organism>
<evidence type="ECO:0000256" key="2">
    <source>
        <dbReference type="SAM" id="Phobius"/>
    </source>
</evidence>
<feature type="transmembrane region" description="Helical" evidence="2">
    <location>
        <begin position="159"/>
        <end position="179"/>
    </location>
</feature>
<keyword evidence="4" id="KW-1185">Reference proteome</keyword>
<evidence type="ECO:0000313" key="3">
    <source>
        <dbReference type="EMBL" id="MBD8891431.1"/>
    </source>
</evidence>
<feature type="transmembrane region" description="Helical" evidence="2">
    <location>
        <begin position="24"/>
        <end position="41"/>
    </location>
</feature>
<feature type="transmembrane region" description="Helical" evidence="2">
    <location>
        <begin position="127"/>
        <end position="147"/>
    </location>
</feature>
<feature type="transmembrane region" description="Helical" evidence="2">
    <location>
        <begin position="209"/>
        <end position="230"/>
    </location>
</feature>
<dbReference type="Gene3D" id="1.20.1250.20">
    <property type="entry name" value="MFS general substrate transporter like domains"/>
    <property type="match status" value="2"/>
</dbReference>
<evidence type="ECO:0000256" key="1">
    <source>
        <dbReference type="ARBA" id="ARBA00009617"/>
    </source>
</evidence>
<keyword evidence="2" id="KW-1133">Transmembrane helix</keyword>
<comment type="similarity">
    <text evidence="1">Belongs to the sodium:galactoside symporter (TC 2.A.2) family.</text>
</comment>
<proteinExistence type="inferred from homology"/>
<feature type="transmembrane region" description="Helical" evidence="2">
    <location>
        <begin position="293"/>
        <end position="313"/>
    </location>
</feature>
<dbReference type="SUPFAM" id="SSF103473">
    <property type="entry name" value="MFS general substrate transporter"/>
    <property type="match status" value="1"/>
</dbReference>
<dbReference type="Pfam" id="PF13347">
    <property type="entry name" value="MFS_2"/>
    <property type="match status" value="1"/>
</dbReference>